<keyword evidence="4" id="KW-1185">Reference proteome</keyword>
<feature type="compositionally biased region" description="Low complexity" evidence="1">
    <location>
        <begin position="491"/>
        <end position="502"/>
    </location>
</feature>
<evidence type="ECO:0000256" key="3">
    <source>
        <dbReference type="SAM" id="SignalP"/>
    </source>
</evidence>
<name>A0ABM1MNK1_NICVS</name>
<feature type="transmembrane region" description="Helical" evidence="2">
    <location>
        <begin position="99"/>
        <end position="121"/>
    </location>
</feature>
<dbReference type="Proteomes" id="UP000695000">
    <property type="component" value="Unplaced"/>
</dbReference>
<protein>
    <submittedName>
        <fullName evidence="5">Uncharacterized protein LOC108562361 isoform X1</fullName>
    </submittedName>
</protein>
<evidence type="ECO:0000313" key="5">
    <source>
        <dbReference type="RefSeq" id="XP_017776151.1"/>
    </source>
</evidence>
<dbReference type="PANTHER" id="PTHR15256">
    <property type="entry name" value="INTEGRAL MEMBRANE PROTEIN DGCR2/IDD"/>
    <property type="match status" value="1"/>
</dbReference>
<dbReference type="RefSeq" id="XP_017776151.1">
    <property type="nucleotide sequence ID" value="XM_017920662.1"/>
</dbReference>
<evidence type="ECO:0000256" key="1">
    <source>
        <dbReference type="SAM" id="MobiDB-lite"/>
    </source>
</evidence>
<gene>
    <name evidence="5" type="primary">LOC108562361</name>
</gene>
<dbReference type="GeneID" id="108562361"/>
<feature type="region of interest" description="Disordered" evidence="1">
    <location>
        <begin position="468"/>
        <end position="502"/>
    </location>
</feature>
<reference evidence="5" key="1">
    <citation type="submission" date="2025-08" db="UniProtKB">
        <authorList>
            <consortium name="RefSeq"/>
        </authorList>
    </citation>
    <scope>IDENTIFICATION</scope>
    <source>
        <tissue evidence="5">Whole Larva</tissue>
    </source>
</reference>
<dbReference type="PANTHER" id="PTHR15256:SF6">
    <property type="entry name" value="INTEGRAL MEMBRANE PROTEIN DGCR2_IDD"/>
    <property type="match status" value="1"/>
</dbReference>
<feature type="compositionally biased region" description="Polar residues" evidence="1">
    <location>
        <begin position="468"/>
        <end position="484"/>
    </location>
</feature>
<accession>A0ABM1MNK1</accession>
<feature type="chain" id="PRO_5046612601" evidence="3">
    <location>
        <begin position="22"/>
        <end position="502"/>
    </location>
</feature>
<keyword evidence="2" id="KW-1133">Transmembrane helix</keyword>
<keyword evidence="2" id="KW-0812">Transmembrane</keyword>
<evidence type="ECO:0000313" key="4">
    <source>
        <dbReference type="Proteomes" id="UP000695000"/>
    </source>
</evidence>
<dbReference type="InterPro" id="IPR042378">
    <property type="entry name" value="IDD"/>
</dbReference>
<keyword evidence="3" id="KW-0732">Signal</keyword>
<keyword evidence="2" id="KW-0472">Membrane</keyword>
<proteinExistence type="predicted"/>
<sequence>MKLRSLLVCATTFLNVYYVHGHCIDIHSHIVSQGLHYVPGTNPCTLCICDKGSPKWCKSVLCSPPQNCKSFEVGSSCCEFKCLDDILSGHESYKETYDVAIRFIASTVTAVLTIAVLFFLYQRLKRNNILAHHNHQREDQRTLSNVGYIAGNFGYTQHNLGYLGTNNNELEIRYEETNTNFSLWKPPGNYFPSGEAPPPYEEAMRTTQNEIVTNQINNSASNLISTFSASYPQEINPMVVCRHEESTSIPNISSNTHQYVNIRVQNPKTEVNKKIERRETAEASYENIKVLKAAINEINRPTSSGFIKHAYHKSRSRESANTSKINYDKSNAVQYKVRPVDHQSEKRSDQKKILHRTLPKNLRDLLINVEKHDSIKLESLENSINVMSSNVQTISPDLGKLRDQKNLISYQSLSQDEEDYSYRSECENCKSVISTMPDDEIDAMNETMSLQRRPPDTAYDKCYRTSLTLPSNTKKQRTSYPNPTNREKWFSSMQQSSSEESD</sequence>
<feature type="signal peptide" evidence="3">
    <location>
        <begin position="1"/>
        <end position="21"/>
    </location>
</feature>
<organism evidence="4 5">
    <name type="scientific">Nicrophorus vespilloides</name>
    <name type="common">Boreal carrion beetle</name>
    <dbReference type="NCBI Taxonomy" id="110193"/>
    <lineage>
        <taxon>Eukaryota</taxon>
        <taxon>Metazoa</taxon>
        <taxon>Ecdysozoa</taxon>
        <taxon>Arthropoda</taxon>
        <taxon>Hexapoda</taxon>
        <taxon>Insecta</taxon>
        <taxon>Pterygota</taxon>
        <taxon>Neoptera</taxon>
        <taxon>Endopterygota</taxon>
        <taxon>Coleoptera</taxon>
        <taxon>Polyphaga</taxon>
        <taxon>Staphyliniformia</taxon>
        <taxon>Silphidae</taxon>
        <taxon>Nicrophorinae</taxon>
        <taxon>Nicrophorus</taxon>
    </lineage>
</organism>
<evidence type="ECO:0000256" key="2">
    <source>
        <dbReference type="SAM" id="Phobius"/>
    </source>
</evidence>